<dbReference type="InterPro" id="IPR006130">
    <property type="entry name" value="Asp/Orn_carbamoylTrfase"/>
</dbReference>
<evidence type="ECO:0000259" key="5">
    <source>
        <dbReference type="Pfam" id="PF00185"/>
    </source>
</evidence>
<dbReference type="SUPFAM" id="SSF53671">
    <property type="entry name" value="Aspartate/ornithine carbamoyltransferase"/>
    <property type="match status" value="1"/>
</dbReference>
<dbReference type="GO" id="GO:0016597">
    <property type="term" value="F:amino acid binding"/>
    <property type="evidence" value="ECO:0007669"/>
    <property type="project" value="InterPro"/>
</dbReference>
<dbReference type="GO" id="GO:0042450">
    <property type="term" value="P:L-arginine biosynthetic process via ornithine"/>
    <property type="evidence" value="ECO:0007669"/>
    <property type="project" value="TreeGrafter"/>
</dbReference>
<name>X6M7S0_RETFI</name>
<evidence type="ECO:0000256" key="2">
    <source>
        <dbReference type="ARBA" id="ARBA00013007"/>
    </source>
</evidence>
<dbReference type="NCBIfam" id="TIGR00658">
    <property type="entry name" value="orni_carb_tr"/>
    <property type="match status" value="1"/>
</dbReference>
<evidence type="ECO:0000256" key="4">
    <source>
        <dbReference type="RuleBase" id="RU003634"/>
    </source>
</evidence>
<comment type="caution">
    <text evidence="7">The sequence shown here is derived from an EMBL/GenBank/DDBJ whole genome shotgun (WGS) entry which is preliminary data.</text>
</comment>
<dbReference type="EMBL" id="ASPP01023790">
    <property type="protein sequence ID" value="ETO09954.1"/>
    <property type="molecule type" value="Genomic_DNA"/>
</dbReference>
<sequence>MSFFKRKIPQLFWNQLRNVSSTRTTKHVLKISDLSQKELRDVLTFATVIKKNPKDYATSLKDKTLLMLFEKPSLRTRVSFETGMTQMGGHGIFYSIADSPLGQKETFGDTGQVLSRYCDVVMARVKNRRDVRELAKHSTIPVINALDDWAHPCQMLADLLTIAEYKGGVDKLSQIRMCYLGDCHNNVTYDLMRSACVLGFHLNVCGPVNAGNGKEHNVDDEVLEECKDICKQYHKSTDLNKWLTITDKPEVALRDNIDVIYTDSWMSYGVDPKDKEKRMRTFMPYQVDTPKLKMAKPNCIFMNCLPAIRGMEQAADVIDGPQSVVFDQAENRLHGQKALLFYLVHGHMDVKRLSK</sequence>
<dbReference type="Pfam" id="PF02729">
    <property type="entry name" value="OTCace_N"/>
    <property type="match status" value="1"/>
</dbReference>
<dbReference type="NCBIfam" id="NF001986">
    <property type="entry name" value="PRK00779.1"/>
    <property type="match status" value="1"/>
</dbReference>
<dbReference type="GO" id="GO:0019240">
    <property type="term" value="P:citrulline biosynthetic process"/>
    <property type="evidence" value="ECO:0007669"/>
    <property type="project" value="TreeGrafter"/>
</dbReference>
<dbReference type="PRINTS" id="PR00102">
    <property type="entry name" value="OTCASE"/>
</dbReference>
<keyword evidence="8" id="KW-1185">Reference proteome</keyword>
<dbReference type="Proteomes" id="UP000023152">
    <property type="component" value="Unassembled WGS sequence"/>
</dbReference>
<keyword evidence="3 4" id="KW-0808">Transferase</keyword>
<dbReference type="InterPro" id="IPR006131">
    <property type="entry name" value="Asp_carbamoyltransf_Asp/Orn-bd"/>
</dbReference>
<dbReference type="AlphaFoldDB" id="X6M7S0"/>
<evidence type="ECO:0000313" key="8">
    <source>
        <dbReference type="Proteomes" id="UP000023152"/>
    </source>
</evidence>
<dbReference type="PRINTS" id="PR00100">
    <property type="entry name" value="AOTCASE"/>
</dbReference>
<dbReference type="InterPro" id="IPR006132">
    <property type="entry name" value="Asp/Orn_carbamoyltranf_P-bd"/>
</dbReference>
<feature type="domain" description="Aspartate/ornithine carbamoyltransferase Asp/Orn-binding" evidence="5">
    <location>
        <begin position="174"/>
        <end position="342"/>
    </location>
</feature>
<dbReference type="OrthoDB" id="10252326at2759"/>
<evidence type="ECO:0000256" key="3">
    <source>
        <dbReference type="ARBA" id="ARBA00022679"/>
    </source>
</evidence>
<dbReference type="InterPro" id="IPR002292">
    <property type="entry name" value="Orn/put_carbamltrans"/>
</dbReference>
<dbReference type="EC" id="2.1.3.3" evidence="2"/>
<dbReference type="InterPro" id="IPR036901">
    <property type="entry name" value="Asp/Orn_carbamoylTrfase_sf"/>
</dbReference>
<accession>X6M7S0</accession>
<evidence type="ECO:0000313" key="7">
    <source>
        <dbReference type="EMBL" id="ETO09954.1"/>
    </source>
</evidence>
<dbReference type="Pfam" id="PF00185">
    <property type="entry name" value="OTCace"/>
    <property type="match status" value="1"/>
</dbReference>
<dbReference type="GO" id="GO:0004585">
    <property type="term" value="F:ornithine carbamoyltransferase activity"/>
    <property type="evidence" value="ECO:0007669"/>
    <property type="project" value="UniProtKB-EC"/>
</dbReference>
<comment type="similarity">
    <text evidence="1">Belongs to the aspartate/ornithine carbamoyltransferase superfamily. OTCase family.</text>
</comment>
<organism evidence="7 8">
    <name type="scientific">Reticulomyxa filosa</name>
    <dbReference type="NCBI Taxonomy" id="46433"/>
    <lineage>
        <taxon>Eukaryota</taxon>
        <taxon>Sar</taxon>
        <taxon>Rhizaria</taxon>
        <taxon>Retaria</taxon>
        <taxon>Foraminifera</taxon>
        <taxon>Monothalamids</taxon>
        <taxon>Reticulomyxidae</taxon>
        <taxon>Reticulomyxa</taxon>
    </lineage>
</organism>
<feature type="domain" description="Aspartate/ornithine carbamoyltransferase carbamoyl-P binding" evidence="6">
    <location>
        <begin position="26"/>
        <end position="164"/>
    </location>
</feature>
<protein>
    <recommendedName>
        <fullName evidence="2">ornithine carbamoyltransferase</fullName>
        <ecNumber evidence="2">2.1.3.3</ecNumber>
    </recommendedName>
</protein>
<dbReference type="Gene3D" id="3.40.50.1370">
    <property type="entry name" value="Aspartate/ornithine carbamoyltransferase"/>
    <property type="match status" value="2"/>
</dbReference>
<dbReference type="FunFam" id="3.40.50.1370:FF:000008">
    <property type="entry name" value="Ornithine carbamoyltransferase"/>
    <property type="match status" value="1"/>
</dbReference>
<evidence type="ECO:0000256" key="1">
    <source>
        <dbReference type="ARBA" id="ARBA00007805"/>
    </source>
</evidence>
<dbReference type="OMA" id="DGNNVCN"/>
<gene>
    <name evidence="7" type="ORF">RFI_27424</name>
</gene>
<evidence type="ECO:0000259" key="6">
    <source>
        <dbReference type="Pfam" id="PF02729"/>
    </source>
</evidence>
<reference evidence="7 8" key="1">
    <citation type="journal article" date="2013" name="Curr. Biol.">
        <title>The Genome of the Foraminiferan Reticulomyxa filosa.</title>
        <authorList>
            <person name="Glockner G."/>
            <person name="Hulsmann N."/>
            <person name="Schleicher M."/>
            <person name="Noegel A.A."/>
            <person name="Eichinger L."/>
            <person name="Gallinger C."/>
            <person name="Pawlowski J."/>
            <person name="Sierra R."/>
            <person name="Euteneuer U."/>
            <person name="Pillet L."/>
            <person name="Moustafa A."/>
            <person name="Platzer M."/>
            <person name="Groth M."/>
            <person name="Szafranski K."/>
            <person name="Schliwa M."/>
        </authorList>
    </citation>
    <scope>NUCLEOTIDE SEQUENCE [LARGE SCALE GENOMIC DNA]</scope>
</reference>
<proteinExistence type="inferred from homology"/>
<dbReference type="PANTHER" id="PTHR45753:SF3">
    <property type="entry name" value="ORNITHINE TRANSCARBAMYLASE, MITOCHONDRIAL"/>
    <property type="match status" value="1"/>
</dbReference>
<dbReference type="PANTHER" id="PTHR45753">
    <property type="entry name" value="ORNITHINE CARBAMOYLTRANSFERASE, MITOCHONDRIAL"/>
    <property type="match status" value="1"/>
</dbReference>